<proteinExistence type="predicted"/>
<gene>
    <name evidence="1" type="ORF">FH603_3141</name>
    <name evidence="2" type="ORF">FH603_5846</name>
</gene>
<feature type="non-terminal residue" evidence="1">
    <location>
        <position position="28"/>
    </location>
</feature>
<organism evidence="1 3">
    <name type="scientific">Spirosoma utsteinense</name>
    <dbReference type="NCBI Taxonomy" id="2585773"/>
    <lineage>
        <taxon>Bacteria</taxon>
        <taxon>Pseudomonadati</taxon>
        <taxon>Bacteroidota</taxon>
        <taxon>Cytophagia</taxon>
        <taxon>Cytophagales</taxon>
        <taxon>Cytophagaceae</taxon>
        <taxon>Spirosoma</taxon>
    </lineage>
</organism>
<evidence type="ECO:0000313" key="3">
    <source>
        <dbReference type="Proteomes" id="UP000700732"/>
    </source>
</evidence>
<dbReference type="Proteomes" id="UP000700732">
    <property type="component" value="Unassembled WGS sequence"/>
</dbReference>
<dbReference type="EMBL" id="VFIA01000115">
    <property type="protein sequence ID" value="MBC3795310.1"/>
    <property type="molecule type" value="Genomic_DNA"/>
</dbReference>
<evidence type="ECO:0000313" key="1">
    <source>
        <dbReference type="EMBL" id="MBC3792627.1"/>
    </source>
</evidence>
<protein>
    <submittedName>
        <fullName evidence="1">Uncharacterized protein</fullName>
    </submittedName>
</protein>
<keyword evidence="3" id="KW-1185">Reference proteome</keyword>
<dbReference type="EMBL" id="VFIA01000018">
    <property type="protein sequence ID" value="MBC3792627.1"/>
    <property type="molecule type" value="Genomic_DNA"/>
</dbReference>
<sequence>MFVLWVFMATYKQADYEALRHRCVELKQ</sequence>
<comment type="caution">
    <text evidence="1">The sequence shown here is derived from an EMBL/GenBank/DDBJ whole genome shotgun (WGS) entry which is preliminary data.</text>
</comment>
<name>A0ABR6W9N3_9BACT</name>
<accession>A0ABR6W9N3</accession>
<reference evidence="1 3" key="1">
    <citation type="submission" date="2019-06" db="EMBL/GenBank/DDBJ databases">
        <title>Spirosoma utsteinense sp. nov. isolated from Antarctic ice-free soils.</title>
        <authorList>
            <person name="Tahon G."/>
        </authorList>
    </citation>
    <scope>NUCLEOTIDE SEQUENCE [LARGE SCALE GENOMIC DNA]</scope>
    <source>
        <strain evidence="1 3">LMG 31447</strain>
    </source>
</reference>
<evidence type="ECO:0000313" key="2">
    <source>
        <dbReference type="EMBL" id="MBC3795310.1"/>
    </source>
</evidence>